<feature type="transmembrane region" description="Helical" evidence="3">
    <location>
        <begin position="94"/>
        <end position="116"/>
    </location>
</feature>
<gene>
    <name evidence="5" type="ORF">WAX74_18455</name>
</gene>
<keyword evidence="3" id="KW-0472">Membrane</keyword>
<dbReference type="Pfam" id="PF00892">
    <property type="entry name" value="EamA"/>
    <property type="match status" value="2"/>
</dbReference>
<dbReference type="RefSeq" id="WP_336499154.1">
    <property type="nucleotide sequence ID" value="NZ_JBAWSY010000023.1"/>
</dbReference>
<comment type="subcellular location">
    <subcellularLocation>
        <location evidence="1">Endomembrane system</location>
        <topology evidence="1">Multi-pass membrane protein</topology>
    </subcellularLocation>
</comment>
<keyword evidence="3" id="KW-0812">Transmembrane</keyword>
<comment type="similarity">
    <text evidence="2">Belongs to the EamA transporter family.</text>
</comment>
<feature type="transmembrane region" description="Helical" evidence="3">
    <location>
        <begin position="268"/>
        <end position="288"/>
    </location>
</feature>
<feature type="domain" description="EamA" evidence="4">
    <location>
        <begin position="151"/>
        <end position="284"/>
    </location>
</feature>
<evidence type="ECO:0000313" key="6">
    <source>
        <dbReference type="Proteomes" id="UP001364890"/>
    </source>
</evidence>
<comment type="caution">
    <text evidence="5">The sequence shown here is derived from an EMBL/GenBank/DDBJ whole genome shotgun (WGS) entry which is preliminary data.</text>
</comment>
<feature type="transmembrane region" description="Helical" evidence="3">
    <location>
        <begin position="123"/>
        <end position="143"/>
    </location>
</feature>
<dbReference type="PANTHER" id="PTHR12715">
    <property type="entry name" value="TRANSPORTER, DRUG/METABOLITE EXPORTER FAMILY"/>
    <property type="match status" value="1"/>
</dbReference>
<organism evidence="5 6">
    <name type="scientific">Psychrobacillus mangrovi</name>
    <dbReference type="NCBI Taxonomy" id="3117745"/>
    <lineage>
        <taxon>Bacteria</taxon>
        <taxon>Bacillati</taxon>
        <taxon>Bacillota</taxon>
        <taxon>Bacilli</taxon>
        <taxon>Bacillales</taxon>
        <taxon>Bacillaceae</taxon>
        <taxon>Psychrobacillus</taxon>
    </lineage>
</organism>
<feature type="domain" description="EamA" evidence="4">
    <location>
        <begin position="4"/>
        <end position="139"/>
    </location>
</feature>
<evidence type="ECO:0000313" key="5">
    <source>
        <dbReference type="EMBL" id="MEI4771608.1"/>
    </source>
</evidence>
<sequence length="297" mass="31968">MNKKAFLLAIFTVFIWGSAFASISASLQGGFSAGHLILFRFIIASIIFGLLALVPSLKFNLPKKEDILPILVLSWIGISIYHVCVTFGQLTITAGTAGMLIGSAPIFTTIIAVVVLKERIGTFGWIGLGFGFIGITMIGLGTGESSFDISPGVFLVILAALATSIFFVFQKSLLTKYTPIELTAYFTWAGTLPFLFFAPGLIQGIQHASLEANLSAIYIGIFPTAIAYLMWAYALSQSKASSVSSLLYAEPVIAIFIAWVWLHELPSTLSISGGIIAISGVLIVQLFGRRKKRKSIN</sequence>
<dbReference type="InterPro" id="IPR052756">
    <property type="entry name" value="Alkyne_AA_exporter"/>
</dbReference>
<evidence type="ECO:0000256" key="2">
    <source>
        <dbReference type="ARBA" id="ARBA00007362"/>
    </source>
</evidence>
<dbReference type="PANTHER" id="PTHR12715:SF4">
    <property type="entry name" value="EAMA DOMAIN-CONTAINING PROTEIN"/>
    <property type="match status" value="1"/>
</dbReference>
<reference evidence="5 6" key="1">
    <citation type="submission" date="2024-01" db="EMBL/GenBank/DDBJ databases">
        <title>Seven novel Bacillus-like species.</title>
        <authorList>
            <person name="Liu G."/>
        </authorList>
    </citation>
    <scope>NUCLEOTIDE SEQUENCE [LARGE SCALE GENOMIC DNA]</scope>
    <source>
        <strain evidence="5 6">FJAT-51614</strain>
    </source>
</reference>
<name>A0ABU8F9C6_9BACI</name>
<feature type="transmembrane region" description="Helical" evidence="3">
    <location>
        <begin position="182"/>
        <end position="202"/>
    </location>
</feature>
<evidence type="ECO:0000259" key="4">
    <source>
        <dbReference type="Pfam" id="PF00892"/>
    </source>
</evidence>
<accession>A0ABU8F9C6</accession>
<keyword evidence="3" id="KW-1133">Transmembrane helix</keyword>
<evidence type="ECO:0000256" key="1">
    <source>
        <dbReference type="ARBA" id="ARBA00004127"/>
    </source>
</evidence>
<feature type="transmembrane region" description="Helical" evidence="3">
    <location>
        <begin position="37"/>
        <end position="55"/>
    </location>
</feature>
<keyword evidence="6" id="KW-1185">Reference proteome</keyword>
<feature type="transmembrane region" description="Helical" evidence="3">
    <location>
        <begin position="214"/>
        <end position="234"/>
    </location>
</feature>
<feature type="transmembrane region" description="Helical" evidence="3">
    <location>
        <begin position="149"/>
        <end position="170"/>
    </location>
</feature>
<feature type="transmembrane region" description="Helical" evidence="3">
    <location>
        <begin position="246"/>
        <end position="262"/>
    </location>
</feature>
<proteinExistence type="inferred from homology"/>
<protein>
    <submittedName>
        <fullName evidence="5">DMT family transporter</fullName>
    </submittedName>
</protein>
<dbReference type="Proteomes" id="UP001364890">
    <property type="component" value="Unassembled WGS sequence"/>
</dbReference>
<dbReference type="EMBL" id="JBAWSY010000023">
    <property type="protein sequence ID" value="MEI4771608.1"/>
    <property type="molecule type" value="Genomic_DNA"/>
</dbReference>
<dbReference type="InterPro" id="IPR000620">
    <property type="entry name" value="EamA_dom"/>
</dbReference>
<feature type="transmembrane region" description="Helical" evidence="3">
    <location>
        <begin position="67"/>
        <end position="88"/>
    </location>
</feature>
<evidence type="ECO:0000256" key="3">
    <source>
        <dbReference type="SAM" id="Phobius"/>
    </source>
</evidence>
<dbReference type="InterPro" id="IPR037185">
    <property type="entry name" value="EmrE-like"/>
</dbReference>
<dbReference type="SUPFAM" id="SSF103481">
    <property type="entry name" value="Multidrug resistance efflux transporter EmrE"/>
    <property type="match status" value="2"/>
</dbReference>